<reference evidence="1" key="1">
    <citation type="submission" date="2021-06" db="EMBL/GenBank/DDBJ databases">
        <authorList>
            <person name="Kallberg Y."/>
            <person name="Tangrot J."/>
            <person name="Rosling A."/>
        </authorList>
    </citation>
    <scope>NUCLEOTIDE SEQUENCE</scope>
    <source>
        <strain evidence="1">UK204</strain>
    </source>
</reference>
<protein>
    <submittedName>
        <fullName evidence="1">2792_t:CDS:1</fullName>
    </submittedName>
</protein>
<dbReference type="AlphaFoldDB" id="A0A9N9NJZ0"/>
<organism evidence="1 2">
    <name type="scientific">Funneliformis caledonium</name>
    <dbReference type="NCBI Taxonomy" id="1117310"/>
    <lineage>
        <taxon>Eukaryota</taxon>
        <taxon>Fungi</taxon>
        <taxon>Fungi incertae sedis</taxon>
        <taxon>Mucoromycota</taxon>
        <taxon>Glomeromycotina</taxon>
        <taxon>Glomeromycetes</taxon>
        <taxon>Glomerales</taxon>
        <taxon>Glomeraceae</taxon>
        <taxon>Funneliformis</taxon>
    </lineage>
</organism>
<dbReference type="EMBL" id="CAJVPQ010016151">
    <property type="protein sequence ID" value="CAG8744834.1"/>
    <property type="molecule type" value="Genomic_DNA"/>
</dbReference>
<sequence length="125" mass="14450">QTIQGSNPKRRKTKVSNVEELVLNVEELEENVDVVEPETVFSEKQPVLNEDNEDDDFLFKNPDPNMVKHVLRYVPLNDRAEQYQEINKSDDIMQDSTQRYQKLATLILSTSQNANNSQLNISTNQ</sequence>
<accession>A0A9N9NJZ0</accession>
<proteinExistence type="predicted"/>
<gene>
    <name evidence="1" type="ORF">FCALED_LOCUS15886</name>
</gene>
<feature type="non-terminal residue" evidence="1">
    <location>
        <position position="1"/>
    </location>
</feature>
<comment type="caution">
    <text evidence="1">The sequence shown here is derived from an EMBL/GenBank/DDBJ whole genome shotgun (WGS) entry which is preliminary data.</text>
</comment>
<name>A0A9N9NJZ0_9GLOM</name>
<feature type="non-terminal residue" evidence="1">
    <location>
        <position position="125"/>
    </location>
</feature>
<keyword evidence="2" id="KW-1185">Reference proteome</keyword>
<evidence type="ECO:0000313" key="2">
    <source>
        <dbReference type="Proteomes" id="UP000789570"/>
    </source>
</evidence>
<dbReference type="Proteomes" id="UP000789570">
    <property type="component" value="Unassembled WGS sequence"/>
</dbReference>
<evidence type="ECO:0000313" key="1">
    <source>
        <dbReference type="EMBL" id="CAG8744834.1"/>
    </source>
</evidence>